<dbReference type="AlphaFoldDB" id="A0A5J6LA39"/>
<evidence type="ECO:0000259" key="2">
    <source>
        <dbReference type="PROSITE" id="PS50885"/>
    </source>
</evidence>
<dbReference type="InterPro" id="IPR006674">
    <property type="entry name" value="HD_domain"/>
</dbReference>
<keyword evidence="6" id="KW-1185">Reference proteome</keyword>
<evidence type="ECO:0000259" key="4">
    <source>
        <dbReference type="PROSITE" id="PS51832"/>
    </source>
</evidence>
<dbReference type="SUPFAM" id="SSF109604">
    <property type="entry name" value="HD-domain/PDEase-like"/>
    <property type="match status" value="1"/>
</dbReference>
<feature type="transmembrane region" description="Helical" evidence="1">
    <location>
        <begin position="200"/>
        <end position="219"/>
    </location>
</feature>
<dbReference type="SUPFAM" id="SSF158472">
    <property type="entry name" value="HAMP domain-like"/>
    <property type="match status" value="1"/>
</dbReference>
<evidence type="ECO:0000313" key="6">
    <source>
        <dbReference type="Proteomes" id="UP000325606"/>
    </source>
</evidence>
<dbReference type="Pfam" id="PF00672">
    <property type="entry name" value="HAMP"/>
    <property type="match status" value="1"/>
</dbReference>
<dbReference type="EMBL" id="CP044222">
    <property type="protein sequence ID" value="QEW05365.1"/>
    <property type="molecule type" value="Genomic_DNA"/>
</dbReference>
<dbReference type="PROSITE" id="PS50885">
    <property type="entry name" value="HAMP"/>
    <property type="match status" value="1"/>
</dbReference>
<dbReference type="Gene3D" id="1.10.3210.10">
    <property type="entry name" value="Hypothetical protein af1432"/>
    <property type="match status" value="1"/>
</dbReference>
<organism evidence="5 6">
    <name type="scientific">Nitrincola iocasae</name>
    <dbReference type="NCBI Taxonomy" id="2614693"/>
    <lineage>
        <taxon>Bacteria</taxon>
        <taxon>Pseudomonadati</taxon>
        <taxon>Pseudomonadota</taxon>
        <taxon>Gammaproteobacteria</taxon>
        <taxon>Oceanospirillales</taxon>
        <taxon>Oceanospirillaceae</taxon>
        <taxon>Nitrincola</taxon>
    </lineage>
</organism>
<dbReference type="SMART" id="SM00471">
    <property type="entry name" value="HDc"/>
    <property type="match status" value="1"/>
</dbReference>
<dbReference type="InterPro" id="IPR003607">
    <property type="entry name" value="HD/PDEase_dom"/>
</dbReference>
<dbReference type="RefSeq" id="WP_151053410.1">
    <property type="nucleotide sequence ID" value="NZ_CP044222.1"/>
</dbReference>
<keyword evidence="1" id="KW-0812">Transmembrane</keyword>
<dbReference type="PANTHER" id="PTHR43155:SF2">
    <property type="entry name" value="CYCLIC DI-GMP PHOSPHODIESTERASE PA4108"/>
    <property type="match status" value="1"/>
</dbReference>
<keyword evidence="1" id="KW-1133">Transmembrane helix</keyword>
<dbReference type="KEGG" id="nik:F5I99_02010"/>
<evidence type="ECO:0000259" key="3">
    <source>
        <dbReference type="PROSITE" id="PS51831"/>
    </source>
</evidence>
<dbReference type="CDD" id="cd06225">
    <property type="entry name" value="HAMP"/>
    <property type="match status" value="1"/>
</dbReference>
<accession>A0A5J6LA39</accession>
<feature type="domain" description="HD-GYP" evidence="4">
    <location>
        <begin position="271"/>
        <end position="467"/>
    </location>
</feature>
<dbReference type="Pfam" id="PF13487">
    <property type="entry name" value="HD_5"/>
    <property type="match status" value="1"/>
</dbReference>
<sequence length="467" mass="52260">MPQPPQSLHPHSGLRLPLSIKFLLFAIAILILNGFLLSQQTDQVIEKAFLDQADQKIQLLLDQIRRNIEHEHIELSDDSLAEEVDYLNQHPDFGWQLHVTALYVFDAEGIILAHSQYKDGAKTLEPGSAYHQVIHLREASLGETHERKPATNTVKGDYLLPMTIHDGRIAGIEAEVDITGLQEAISSFDGPFEQSMWNTILLSSAVMLILLGGLTHFWLTGPVQRMHRAILDLSDGKLDTRIDTHSKDELGQLANGINQLAQNVQDLLREQERTYMAALTSLAQALQAKDPYTAAHSGRVSHYAVKLGKVLGLNKEELALLKKGALMHDLGKIGIHDTILNKPSALTDAEYEDMKKHPTITATIMKPLKRFRAFAEIAAWHHERWDGTGYPDGLKGDETPLLARIVAIADTWDAMTGDRVYRPGMPKEKALNILEAEQDQGQFDPELIRIFIQMMKQDDQGVSQLDL</sequence>
<feature type="domain" description="HAMP" evidence="2">
    <location>
        <begin position="217"/>
        <end position="269"/>
    </location>
</feature>
<dbReference type="GO" id="GO:0016020">
    <property type="term" value="C:membrane"/>
    <property type="evidence" value="ECO:0007669"/>
    <property type="project" value="InterPro"/>
</dbReference>
<dbReference type="PANTHER" id="PTHR43155">
    <property type="entry name" value="CYCLIC DI-GMP PHOSPHODIESTERASE PA4108-RELATED"/>
    <property type="match status" value="1"/>
</dbReference>
<name>A0A5J6LA39_9GAMM</name>
<protein>
    <submittedName>
        <fullName evidence="5">HD domain-containing protein</fullName>
    </submittedName>
</protein>
<keyword evidence="1" id="KW-0472">Membrane</keyword>
<dbReference type="GO" id="GO:0008081">
    <property type="term" value="F:phosphoric diester hydrolase activity"/>
    <property type="evidence" value="ECO:0007669"/>
    <property type="project" value="UniProtKB-ARBA"/>
</dbReference>
<proteinExistence type="predicted"/>
<dbReference type="SMART" id="SM00304">
    <property type="entry name" value="HAMP"/>
    <property type="match status" value="1"/>
</dbReference>
<dbReference type="CDD" id="cd00077">
    <property type="entry name" value="HDc"/>
    <property type="match status" value="1"/>
</dbReference>
<reference evidence="5 6" key="1">
    <citation type="submission" date="2019-09" db="EMBL/GenBank/DDBJ databases">
        <title>Nitrincola iocasae sp. nov., a bacterium isolated from the sediment collected at a cold seep field in South China Sea.</title>
        <authorList>
            <person name="Zhang H."/>
            <person name="Wang H."/>
            <person name="Li C."/>
        </authorList>
    </citation>
    <scope>NUCLEOTIDE SEQUENCE [LARGE SCALE GENOMIC DNA]</scope>
    <source>
        <strain evidence="5 6">KXZD1103</strain>
    </source>
</reference>
<evidence type="ECO:0000256" key="1">
    <source>
        <dbReference type="SAM" id="Phobius"/>
    </source>
</evidence>
<dbReference type="PROSITE" id="PS51831">
    <property type="entry name" value="HD"/>
    <property type="match status" value="1"/>
</dbReference>
<feature type="transmembrane region" description="Helical" evidence="1">
    <location>
        <begin position="20"/>
        <end position="37"/>
    </location>
</feature>
<dbReference type="Proteomes" id="UP000325606">
    <property type="component" value="Chromosome"/>
</dbReference>
<dbReference type="InterPro" id="IPR003660">
    <property type="entry name" value="HAMP_dom"/>
</dbReference>
<evidence type="ECO:0000313" key="5">
    <source>
        <dbReference type="EMBL" id="QEW05365.1"/>
    </source>
</evidence>
<dbReference type="CDD" id="cd18773">
    <property type="entry name" value="PDC1_HK_sensor"/>
    <property type="match status" value="1"/>
</dbReference>
<dbReference type="GO" id="GO:0007165">
    <property type="term" value="P:signal transduction"/>
    <property type="evidence" value="ECO:0007669"/>
    <property type="project" value="InterPro"/>
</dbReference>
<dbReference type="PROSITE" id="PS51832">
    <property type="entry name" value="HD_GYP"/>
    <property type="match status" value="1"/>
</dbReference>
<feature type="domain" description="HD" evidence="3">
    <location>
        <begin position="293"/>
        <end position="415"/>
    </location>
</feature>
<dbReference type="Gene3D" id="6.10.340.10">
    <property type="match status" value="1"/>
</dbReference>
<dbReference type="InterPro" id="IPR037522">
    <property type="entry name" value="HD_GYP_dom"/>
</dbReference>
<gene>
    <name evidence="5" type="ORF">F5I99_02010</name>
</gene>